<organism evidence="1">
    <name type="scientific">Arundo donax</name>
    <name type="common">Giant reed</name>
    <name type="synonym">Donax arundinaceus</name>
    <dbReference type="NCBI Taxonomy" id="35708"/>
    <lineage>
        <taxon>Eukaryota</taxon>
        <taxon>Viridiplantae</taxon>
        <taxon>Streptophyta</taxon>
        <taxon>Embryophyta</taxon>
        <taxon>Tracheophyta</taxon>
        <taxon>Spermatophyta</taxon>
        <taxon>Magnoliopsida</taxon>
        <taxon>Liliopsida</taxon>
        <taxon>Poales</taxon>
        <taxon>Poaceae</taxon>
        <taxon>PACMAD clade</taxon>
        <taxon>Arundinoideae</taxon>
        <taxon>Arundineae</taxon>
        <taxon>Arundo</taxon>
    </lineage>
</organism>
<dbReference type="AlphaFoldDB" id="A0A0A9F0V5"/>
<protein>
    <submittedName>
        <fullName evidence="1">Uncharacterized protein</fullName>
    </submittedName>
</protein>
<name>A0A0A9F0V5_ARUDO</name>
<reference evidence="1" key="2">
    <citation type="journal article" date="2015" name="Data Brief">
        <title>Shoot transcriptome of the giant reed, Arundo donax.</title>
        <authorList>
            <person name="Barrero R.A."/>
            <person name="Guerrero F.D."/>
            <person name="Moolhuijzen P."/>
            <person name="Goolsby J.A."/>
            <person name="Tidwell J."/>
            <person name="Bellgard S.E."/>
            <person name="Bellgard M.I."/>
        </authorList>
    </citation>
    <scope>NUCLEOTIDE SEQUENCE</scope>
    <source>
        <tissue evidence="1">Shoot tissue taken approximately 20 cm above the soil surface</tissue>
    </source>
</reference>
<accession>A0A0A9F0V5</accession>
<proteinExistence type="predicted"/>
<evidence type="ECO:0000313" key="1">
    <source>
        <dbReference type="EMBL" id="JAE05967.1"/>
    </source>
</evidence>
<sequence>MKLASAQINCAHRFLPLTVRKVAVILSYDYFNVPL</sequence>
<dbReference type="EMBL" id="GBRH01191929">
    <property type="protein sequence ID" value="JAE05967.1"/>
    <property type="molecule type" value="Transcribed_RNA"/>
</dbReference>
<reference evidence="1" key="1">
    <citation type="submission" date="2014-09" db="EMBL/GenBank/DDBJ databases">
        <authorList>
            <person name="Magalhaes I.L.F."/>
            <person name="Oliveira U."/>
            <person name="Santos F.R."/>
            <person name="Vidigal T.H.D.A."/>
            <person name="Brescovit A.D."/>
            <person name="Santos A.J."/>
        </authorList>
    </citation>
    <scope>NUCLEOTIDE SEQUENCE</scope>
    <source>
        <tissue evidence="1">Shoot tissue taken approximately 20 cm above the soil surface</tissue>
    </source>
</reference>